<dbReference type="AlphaFoldDB" id="A0A5C4JD96"/>
<dbReference type="Pfam" id="PF04237">
    <property type="entry name" value="YjbR"/>
    <property type="match status" value="1"/>
</dbReference>
<organism evidence="1 2">
    <name type="scientific">Actinomadura soli</name>
    <dbReference type="NCBI Taxonomy" id="2508997"/>
    <lineage>
        <taxon>Bacteria</taxon>
        <taxon>Bacillati</taxon>
        <taxon>Actinomycetota</taxon>
        <taxon>Actinomycetes</taxon>
        <taxon>Streptosporangiales</taxon>
        <taxon>Thermomonosporaceae</taxon>
        <taxon>Actinomadura</taxon>
    </lineage>
</organism>
<dbReference type="InterPro" id="IPR058532">
    <property type="entry name" value="YjbR/MT2646/Rv2570-like"/>
</dbReference>
<evidence type="ECO:0000313" key="1">
    <source>
        <dbReference type="EMBL" id="TMR02166.1"/>
    </source>
</evidence>
<proteinExistence type="predicted"/>
<reference evidence="1 2" key="1">
    <citation type="submission" date="2019-05" db="EMBL/GenBank/DDBJ databases">
        <title>Draft genome sequence of Actinomadura sp. 14C53.</title>
        <authorList>
            <person name="Saricaoglu S."/>
            <person name="Isik K."/>
        </authorList>
    </citation>
    <scope>NUCLEOTIDE SEQUENCE [LARGE SCALE GENOMIC DNA]</scope>
    <source>
        <strain evidence="1 2">14C53</strain>
    </source>
</reference>
<comment type="caution">
    <text evidence="1">The sequence shown here is derived from an EMBL/GenBank/DDBJ whole genome shotgun (WGS) entry which is preliminary data.</text>
</comment>
<dbReference type="RefSeq" id="WP_138645392.1">
    <property type="nucleotide sequence ID" value="NZ_VCKW01000054.1"/>
</dbReference>
<dbReference type="EMBL" id="VCKW01000054">
    <property type="protein sequence ID" value="TMR02166.1"/>
    <property type="molecule type" value="Genomic_DNA"/>
</dbReference>
<accession>A0A5C4JD96</accession>
<name>A0A5C4JD96_9ACTN</name>
<evidence type="ECO:0000313" key="2">
    <source>
        <dbReference type="Proteomes" id="UP000309174"/>
    </source>
</evidence>
<gene>
    <name evidence="1" type="ORF">ETD83_13175</name>
</gene>
<dbReference type="Proteomes" id="UP000309174">
    <property type="component" value="Unassembled WGS sequence"/>
</dbReference>
<dbReference type="OrthoDB" id="8779526at2"/>
<protein>
    <submittedName>
        <fullName evidence="1">MmcQ/YjbR family DNA-binding protein</fullName>
    </submittedName>
</protein>
<sequence length="107" mass="11939">MTPEELFWDLVEPTLTDPAVTRSTMMGLPCVRHHGRLFAALDTRNQTLVVKLPQEQVAQLIAQGVGEPFAPAGRTFREWVALPAPDQPLWQRLLDEARAFATTPTTC</sequence>
<keyword evidence="1" id="KW-0238">DNA-binding</keyword>
<dbReference type="GO" id="GO:0003677">
    <property type="term" value="F:DNA binding"/>
    <property type="evidence" value="ECO:0007669"/>
    <property type="project" value="UniProtKB-KW"/>
</dbReference>
<keyword evidence="2" id="KW-1185">Reference proteome</keyword>